<dbReference type="InterPro" id="IPR000843">
    <property type="entry name" value="HTH_LacI"/>
</dbReference>
<dbReference type="Pfam" id="PF13377">
    <property type="entry name" value="Peripla_BP_3"/>
    <property type="match status" value="1"/>
</dbReference>
<dbReference type="AlphaFoldDB" id="A0A087DDW0"/>
<evidence type="ECO:0000259" key="5">
    <source>
        <dbReference type="PROSITE" id="PS50932"/>
    </source>
</evidence>
<dbReference type="EMBL" id="JGZO01000012">
    <property type="protein sequence ID" value="KFI93710.1"/>
    <property type="molecule type" value="Genomic_DNA"/>
</dbReference>
<dbReference type="Pfam" id="PF00356">
    <property type="entry name" value="LacI"/>
    <property type="match status" value="1"/>
</dbReference>
<accession>A0A087DDW0</accession>
<dbReference type="PANTHER" id="PTHR30146">
    <property type="entry name" value="LACI-RELATED TRANSCRIPTIONAL REPRESSOR"/>
    <property type="match status" value="1"/>
</dbReference>
<evidence type="ECO:0000256" key="3">
    <source>
        <dbReference type="ARBA" id="ARBA00023163"/>
    </source>
</evidence>
<keyword evidence="1" id="KW-0805">Transcription regulation</keyword>
<comment type="caution">
    <text evidence="6">The sequence shown here is derived from an EMBL/GenBank/DDBJ whole genome shotgun (WGS) entry which is preliminary data.</text>
</comment>
<evidence type="ECO:0000256" key="1">
    <source>
        <dbReference type="ARBA" id="ARBA00023015"/>
    </source>
</evidence>
<keyword evidence="3" id="KW-0804">Transcription</keyword>
<feature type="region of interest" description="Disordered" evidence="4">
    <location>
        <begin position="1"/>
        <end position="21"/>
    </location>
</feature>
<dbReference type="CDD" id="cd01392">
    <property type="entry name" value="HTH_LacI"/>
    <property type="match status" value="1"/>
</dbReference>
<dbReference type="PROSITE" id="PS50932">
    <property type="entry name" value="HTH_LACI_2"/>
    <property type="match status" value="1"/>
</dbReference>
<dbReference type="PANTHER" id="PTHR30146:SF153">
    <property type="entry name" value="LACTOSE OPERON REPRESSOR"/>
    <property type="match status" value="1"/>
</dbReference>
<proteinExistence type="predicted"/>
<sequence length="367" mass="39396">MSGESAVDRAGNEGHKNAVSGSEAPVCAAAPSKSVSIKDVAKLAGVSMQSVSRVSNGSASVSPQLRERVTRAMHELGYRPNRVARALRSGRTWTLGLFVERLETSGSELMLESLMDAAAKRGYGLTLIPIGNDAQVSVIASSPFVASLDVDGMIVNDRPAVAEAIDQFFPDTPVVSIGKNPDRENWSSMDLDQELIGRLAVEHLLDLGHKTVYHVGGEQISNSAIKRAQSWEQVLRERGCEVPPFEYAGWWADDGYHVGKKLAEDPNCTAVFCANDTLALGVIKALQESGLRVPEDVSVVGVDDSVNGYYPNNNLTTVSQRYAEAGRSLVELLIDRINGGGPKHVMVGDDLIVRGTTGPMRERVGGR</sequence>
<dbReference type="RefSeq" id="WP_269429192.1">
    <property type="nucleotide sequence ID" value="NZ_CAUPKV010000035.1"/>
</dbReference>
<keyword evidence="2" id="KW-0238">DNA-binding</keyword>
<dbReference type="GO" id="GO:0000976">
    <property type="term" value="F:transcription cis-regulatory region binding"/>
    <property type="evidence" value="ECO:0007669"/>
    <property type="project" value="TreeGrafter"/>
</dbReference>
<dbReference type="InterPro" id="IPR010982">
    <property type="entry name" value="Lambda_DNA-bd_dom_sf"/>
</dbReference>
<dbReference type="InterPro" id="IPR046335">
    <property type="entry name" value="LacI/GalR-like_sensor"/>
</dbReference>
<evidence type="ECO:0000313" key="7">
    <source>
        <dbReference type="Proteomes" id="UP000029033"/>
    </source>
</evidence>
<dbReference type="Gene3D" id="3.40.50.2300">
    <property type="match status" value="2"/>
</dbReference>
<dbReference type="Proteomes" id="UP000029033">
    <property type="component" value="Unassembled WGS sequence"/>
</dbReference>
<reference evidence="6 7" key="1">
    <citation type="submission" date="2014-03" db="EMBL/GenBank/DDBJ databases">
        <title>Genomics of Bifidobacteria.</title>
        <authorList>
            <person name="Ventura M."/>
            <person name="Milani C."/>
            <person name="Lugli G.A."/>
        </authorList>
    </citation>
    <scope>NUCLEOTIDE SEQUENCE [LARGE SCALE GENOMIC DNA]</scope>
    <source>
        <strain evidence="6 7">LMG 21589</strain>
    </source>
</reference>
<dbReference type="GO" id="GO:0003700">
    <property type="term" value="F:DNA-binding transcription factor activity"/>
    <property type="evidence" value="ECO:0007669"/>
    <property type="project" value="TreeGrafter"/>
</dbReference>
<dbReference type="GeneID" id="85164667"/>
<dbReference type="Gene3D" id="1.10.260.40">
    <property type="entry name" value="lambda repressor-like DNA-binding domains"/>
    <property type="match status" value="1"/>
</dbReference>
<dbReference type="InterPro" id="IPR028082">
    <property type="entry name" value="Peripla_BP_I"/>
</dbReference>
<feature type="compositionally biased region" description="Basic and acidic residues" evidence="4">
    <location>
        <begin position="1"/>
        <end position="16"/>
    </location>
</feature>
<dbReference type="STRING" id="158787.BSCA_0200"/>
<dbReference type="SUPFAM" id="SSF53822">
    <property type="entry name" value="Periplasmic binding protein-like I"/>
    <property type="match status" value="1"/>
</dbReference>
<dbReference type="SMART" id="SM00354">
    <property type="entry name" value="HTH_LACI"/>
    <property type="match status" value="1"/>
</dbReference>
<dbReference type="CDD" id="cd01574">
    <property type="entry name" value="PBP1_LacI"/>
    <property type="match status" value="1"/>
</dbReference>
<dbReference type="eggNOG" id="COG1609">
    <property type="taxonomic scope" value="Bacteria"/>
</dbReference>
<evidence type="ECO:0000256" key="4">
    <source>
        <dbReference type="SAM" id="MobiDB-lite"/>
    </source>
</evidence>
<dbReference type="SUPFAM" id="SSF47413">
    <property type="entry name" value="lambda repressor-like DNA-binding domains"/>
    <property type="match status" value="1"/>
</dbReference>
<evidence type="ECO:0000256" key="2">
    <source>
        <dbReference type="ARBA" id="ARBA00023125"/>
    </source>
</evidence>
<gene>
    <name evidence="6" type="ORF">BSCA_0200</name>
</gene>
<feature type="domain" description="HTH lacI-type" evidence="5">
    <location>
        <begin position="35"/>
        <end position="89"/>
    </location>
</feature>
<keyword evidence="7" id="KW-1185">Reference proteome</keyword>
<evidence type="ECO:0000313" key="6">
    <source>
        <dbReference type="EMBL" id="KFI93710.1"/>
    </source>
</evidence>
<organism evidence="6 7">
    <name type="scientific">Bifidobacterium scardovii</name>
    <dbReference type="NCBI Taxonomy" id="158787"/>
    <lineage>
        <taxon>Bacteria</taxon>
        <taxon>Bacillati</taxon>
        <taxon>Actinomycetota</taxon>
        <taxon>Actinomycetes</taxon>
        <taxon>Bifidobacteriales</taxon>
        <taxon>Bifidobacteriaceae</taxon>
        <taxon>Bifidobacterium</taxon>
    </lineage>
</organism>
<protein>
    <submittedName>
        <fullName evidence="6">LacI family transcriptional regulator</fullName>
    </submittedName>
</protein>
<name>A0A087DDW0_9BIFI</name>